<evidence type="ECO:0000313" key="1">
    <source>
        <dbReference type="EMBL" id="GBP94070.1"/>
    </source>
</evidence>
<keyword evidence="2" id="KW-1185">Reference proteome</keyword>
<comment type="caution">
    <text evidence="1">The sequence shown here is derived from an EMBL/GenBank/DDBJ whole genome shotgun (WGS) entry which is preliminary data.</text>
</comment>
<reference evidence="1 2" key="1">
    <citation type="journal article" date="2019" name="Commun. Biol.">
        <title>The bagworm genome reveals a unique fibroin gene that provides high tensile strength.</title>
        <authorList>
            <person name="Kono N."/>
            <person name="Nakamura H."/>
            <person name="Ohtoshi R."/>
            <person name="Tomita M."/>
            <person name="Numata K."/>
            <person name="Arakawa K."/>
        </authorList>
    </citation>
    <scope>NUCLEOTIDE SEQUENCE [LARGE SCALE GENOMIC DNA]</scope>
</reference>
<dbReference type="EMBL" id="BGZK01002456">
    <property type="protein sequence ID" value="GBP94070.1"/>
    <property type="molecule type" value="Genomic_DNA"/>
</dbReference>
<protein>
    <submittedName>
        <fullName evidence="1">Uncharacterized protein</fullName>
    </submittedName>
</protein>
<name>A0A4C2A1E8_EUMVA</name>
<sequence length="96" mass="10764">MPSLVWFESPHYISSIATSDSHRQGLEQVRSKTGVVPLSLQLKSLMKDLFSLLHDPVVSQATGLKIWPNVPLRLTHRNVPFSTLVTTSFQLHSSLK</sequence>
<proteinExistence type="predicted"/>
<accession>A0A4C2A1E8</accession>
<evidence type="ECO:0000313" key="2">
    <source>
        <dbReference type="Proteomes" id="UP000299102"/>
    </source>
</evidence>
<dbReference type="Proteomes" id="UP000299102">
    <property type="component" value="Unassembled WGS sequence"/>
</dbReference>
<gene>
    <name evidence="1" type="ORF">EVAR_57414_1</name>
</gene>
<dbReference type="AlphaFoldDB" id="A0A4C2A1E8"/>
<organism evidence="1 2">
    <name type="scientific">Eumeta variegata</name>
    <name type="common">Bagworm moth</name>
    <name type="synonym">Eumeta japonica</name>
    <dbReference type="NCBI Taxonomy" id="151549"/>
    <lineage>
        <taxon>Eukaryota</taxon>
        <taxon>Metazoa</taxon>
        <taxon>Ecdysozoa</taxon>
        <taxon>Arthropoda</taxon>
        <taxon>Hexapoda</taxon>
        <taxon>Insecta</taxon>
        <taxon>Pterygota</taxon>
        <taxon>Neoptera</taxon>
        <taxon>Endopterygota</taxon>
        <taxon>Lepidoptera</taxon>
        <taxon>Glossata</taxon>
        <taxon>Ditrysia</taxon>
        <taxon>Tineoidea</taxon>
        <taxon>Psychidae</taxon>
        <taxon>Oiketicinae</taxon>
        <taxon>Eumeta</taxon>
    </lineage>
</organism>